<dbReference type="PANTHER" id="PTHR34478:SF2">
    <property type="entry name" value="MEMBRANE PROTEIN"/>
    <property type="match status" value="1"/>
</dbReference>
<organism evidence="8 9">
    <name type="scientific">Eiseniibacteriota bacterium</name>
    <dbReference type="NCBI Taxonomy" id="2212470"/>
    <lineage>
        <taxon>Bacteria</taxon>
        <taxon>Candidatus Eiseniibacteriota</taxon>
    </lineage>
</organism>
<dbReference type="Proteomes" id="UP000777784">
    <property type="component" value="Unassembled WGS sequence"/>
</dbReference>
<sequence length="196" mass="21720">MGRGAIIGLVILGILIVLGLSVGGWVKTTYNGLVGLDETSKTAWSEVENQFQRRYDLIPNLVETVKGYAQHEQDVFVKVTEARSKVAGAGTVEEKINANQELSGALARLMVVVERYPDLKANENFIRLQDELAGTENRIATARRRYNETARDLNIKIRTFPANIIAGMFGFERATLFETTEDAKEAPKVKFTGEGQ</sequence>
<evidence type="ECO:0000256" key="5">
    <source>
        <dbReference type="ARBA" id="ARBA00023136"/>
    </source>
</evidence>
<dbReference type="InterPro" id="IPR007156">
    <property type="entry name" value="MamQ_LemA"/>
</dbReference>
<keyword evidence="6" id="KW-0175">Coiled coil</keyword>
<proteinExistence type="inferred from homology"/>
<evidence type="ECO:0000256" key="6">
    <source>
        <dbReference type="SAM" id="Coils"/>
    </source>
</evidence>
<evidence type="ECO:0000256" key="7">
    <source>
        <dbReference type="SAM" id="Phobius"/>
    </source>
</evidence>
<keyword evidence="5 7" id="KW-0472">Membrane</keyword>
<dbReference type="EMBL" id="JAHJDP010000118">
    <property type="protein sequence ID" value="MBU2693303.1"/>
    <property type="molecule type" value="Genomic_DNA"/>
</dbReference>
<evidence type="ECO:0000256" key="2">
    <source>
        <dbReference type="ARBA" id="ARBA00008854"/>
    </source>
</evidence>
<dbReference type="Gene3D" id="1.20.1440.20">
    <property type="entry name" value="LemA-like domain"/>
    <property type="match status" value="1"/>
</dbReference>
<dbReference type="AlphaFoldDB" id="A0A948RYE2"/>
<keyword evidence="4 7" id="KW-1133">Transmembrane helix</keyword>
<gene>
    <name evidence="8" type="ORF">KJ970_20485</name>
</gene>
<comment type="similarity">
    <text evidence="2">Belongs to the LemA family.</text>
</comment>
<feature type="transmembrane region" description="Helical" evidence="7">
    <location>
        <begin position="6"/>
        <end position="26"/>
    </location>
</feature>
<comment type="subcellular location">
    <subcellularLocation>
        <location evidence="1">Membrane</location>
        <topology evidence="1">Single-pass membrane protein</topology>
    </subcellularLocation>
</comment>
<protein>
    <submittedName>
        <fullName evidence="8">LemA family protein</fullName>
    </submittedName>
</protein>
<evidence type="ECO:0000313" key="9">
    <source>
        <dbReference type="Proteomes" id="UP000777784"/>
    </source>
</evidence>
<dbReference type="SUPFAM" id="SSF140478">
    <property type="entry name" value="LemA-like"/>
    <property type="match status" value="1"/>
</dbReference>
<feature type="coiled-coil region" evidence="6">
    <location>
        <begin position="125"/>
        <end position="152"/>
    </location>
</feature>
<accession>A0A948RYE2</accession>
<comment type="caution">
    <text evidence="8">The sequence shown here is derived from an EMBL/GenBank/DDBJ whole genome shotgun (WGS) entry which is preliminary data.</text>
</comment>
<reference evidence="8" key="1">
    <citation type="submission" date="2021-05" db="EMBL/GenBank/DDBJ databases">
        <title>Energy efficiency and biological interactions define the core microbiome of deep oligotrophic groundwater.</title>
        <authorList>
            <person name="Mehrshad M."/>
            <person name="Lopez-Fernandez M."/>
            <person name="Bell E."/>
            <person name="Bernier-Latmani R."/>
            <person name="Bertilsson S."/>
            <person name="Dopson M."/>
        </authorList>
    </citation>
    <scope>NUCLEOTIDE SEQUENCE</scope>
    <source>
        <strain evidence="8">Modern_marine.mb.64</strain>
    </source>
</reference>
<name>A0A948RYE2_UNCEI</name>
<dbReference type="PANTHER" id="PTHR34478">
    <property type="entry name" value="PROTEIN LEMA"/>
    <property type="match status" value="1"/>
</dbReference>
<evidence type="ECO:0000256" key="4">
    <source>
        <dbReference type="ARBA" id="ARBA00022989"/>
    </source>
</evidence>
<evidence type="ECO:0000256" key="1">
    <source>
        <dbReference type="ARBA" id="ARBA00004167"/>
    </source>
</evidence>
<evidence type="ECO:0000313" key="8">
    <source>
        <dbReference type="EMBL" id="MBU2693303.1"/>
    </source>
</evidence>
<keyword evidence="3 7" id="KW-0812">Transmembrane</keyword>
<dbReference type="Pfam" id="PF04011">
    <property type="entry name" value="LemA"/>
    <property type="match status" value="1"/>
</dbReference>
<evidence type="ECO:0000256" key="3">
    <source>
        <dbReference type="ARBA" id="ARBA00022692"/>
    </source>
</evidence>
<dbReference type="GO" id="GO:0016020">
    <property type="term" value="C:membrane"/>
    <property type="evidence" value="ECO:0007669"/>
    <property type="project" value="UniProtKB-SubCell"/>
</dbReference>
<dbReference type="InterPro" id="IPR023353">
    <property type="entry name" value="LemA-like_dom_sf"/>
</dbReference>